<organism evidence="1 2">
    <name type="scientific">Nonomuraea recticatena</name>
    <dbReference type="NCBI Taxonomy" id="46178"/>
    <lineage>
        <taxon>Bacteria</taxon>
        <taxon>Bacillati</taxon>
        <taxon>Actinomycetota</taxon>
        <taxon>Actinomycetes</taxon>
        <taxon>Streptosporangiales</taxon>
        <taxon>Streptosporangiaceae</taxon>
        <taxon>Nonomuraea</taxon>
    </lineage>
</organism>
<reference evidence="1 2" key="1">
    <citation type="journal article" date="2019" name="Int. J. Syst. Evol. Microbiol.">
        <title>The Global Catalogue of Microorganisms (GCM) 10K type strain sequencing project: providing services to taxonomists for standard genome sequencing and annotation.</title>
        <authorList>
            <consortium name="The Broad Institute Genomics Platform"/>
            <consortium name="The Broad Institute Genome Sequencing Center for Infectious Disease"/>
            <person name="Wu L."/>
            <person name="Ma J."/>
        </authorList>
    </citation>
    <scope>NUCLEOTIDE SEQUENCE [LARGE SCALE GENOMIC DNA]</scope>
    <source>
        <strain evidence="1 2">JCM 6835</strain>
    </source>
</reference>
<accession>A0ABN3T2B4</accession>
<keyword evidence="2" id="KW-1185">Reference proteome</keyword>
<dbReference type="InterPro" id="IPR011008">
    <property type="entry name" value="Dimeric_a/b-barrel"/>
</dbReference>
<dbReference type="EMBL" id="BAAATE010000033">
    <property type="protein sequence ID" value="GAA2691368.1"/>
    <property type="molecule type" value="Genomic_DNA"/>
</dbReference>
<sequence length="100" mass="11606">MYMMREVFQAERGKAPEIVAAFKTLTSAFEEAGYTNLRIYVDYAGPMDTVVCQWEFDSLDQYFAMERQAFVNPEENTQAMIDTMNNNAKSGYKEIYEVIQ</sequence>
<dbReference type="Gene3D" id="3.30.70.100">
    <property type="match status" value="1"/>
</dbReference>
<gene>
    <name evidence="1" type="ORF">GCM10010412_081600</name>
</gene>
<comment type="caution">
    <text evidence="1">The sequence shown here is derived from an EMBL/GenBank/DDBJ whole genome shotgun (WGS) entry which is preliminary data.</text>
</comment>
<proteinExistence type="predicted"/>
<evidence type="ECO:0008006" key="3">
    <source>
        <dbReference type="Google" id="ProtNLM"/>
    </source>
</evidence>
<protein>
    <recommendedName>
        <fullName evidence="3">NIPSNAP domain-containing protein</fullName>
    </recommendedName>
</protein>
<dbReference type="Proteomes" id="UP001501666">
    <property type="component" value="Unassembled WGS sequence"/>
</dbReference>
<evidence type="ECO:0000313" key="1">
    <source>
        <dbReference type="EMBL" id="GAA2691368.1"/>
    </source>
</evidence>
<dbReference type="SUPFAM" id="SSF54909">
    <property type="entry name" value="Dimeric alpha+beta barrel"/>
    <property type="match status" value="1"/>
</dbReference>
<evidence type="ECO:0000313" key="2">
    <source>
        <dbReference type="Proteomes" id="UP001501666"/>
    </source>
</evidence>
<name>A0ABN3T2B4_9ACTN</name>